<evidence type="ECO:0000256" key="6">
    <source>
        <dbReference type="ARBA" id="ARBA00022989"/>
    </source>
</evidence>
<keyword evidence="14" id="KW-1185">Reference proteome</keyword>
<keyword evidence="4 9" id="KW-0812">Transmembrane</keyword>
<protein>
    <submittedName>
        <fullName evidence="13">Membrane protein insertase YidC</fullName>
    </submittedName>
</protein>
<accession>A0A857ML85</accession>
<feature type="transmembrane region" description="Helical" evidence="11">
    <location>
        <begin position="97"/>
        <end position="117"/>
    </location>
</feature>
<dbReference type="InterPro" id="IPR028055">
    <property type="entry name" value="YidC/Oxa/ALB_C"/>
</dbReference>
<feature type="compositionally biased region" description="Basic residues" evidence="10">
    <location>
        <begin position="313"/>
        <end position="323"/>
    </location>
</feature>
<dbReference type="InterPro" id="IPR047196">
    <property type="entry name" value="YidC_ALB_C"/>
</dbReference>
<dbReference type="GO" id="GO:0051205">
    <property type="term" value="P:protein insertion into membrane"/>
    <property type="evidence" value="ECO:0007669"/>
    <property type="project" value="TreeGrafter"/>
</dbReference>
<name>A0A857ML85_9BACT</name>
<dbReference type="NCBIfam" id="TIGR03592">
    <property type="entry name" value="yidC_oxa1_cterm"/>
    <property type="match status" value="1"/>
</dbReference>
<dbReference type="CDD" id="cd20070">
    <property type="entry name" value="5TM_YidC_Alb3"/>
    <property type="match status" value="1"/>
</dbReference>
<feature type="transmembrane region" description="Helical" evidence="11">
    <location>
        <begin position="167"/>
        <end position="185"/>
    </location>
</feature>
<dbReference type="PANTHER" id="PTHR12428:SF65">
    <property type="entry name" value="CYTOCHROME C OXIDASE ASSEMBLY PROTEIN COX18, MITOCHONDRIAL"/>
    <property type="match status" value="1"/>
</dbReference>
<sequence length="341" mass="37993">MSPFDLIVVQPIFNALMVIYGLIPGGDFGIAVIIFTIIIRMLMWPLVKKQLHQVKAMRKLQPELVRIKKKAKGNKQLEGMMMMELYKKHNVNPFRTVLILLVQLPIFIGLYHVIQIFTLHRDELAKFTYGFLEQWPPVAHLIQYPDSFNQNLFGVIDLTQHAISSSGVSWFLVFLAVASGALQYISSKQTMPQQASSDKKGLRQLMAEAADGKQADQSEINAVVMQKMTKFLPVFMTAIMLTLPGAIALYYAVSTAVAVLQQHILLQRDEEEMEEIADIATDATEAAEKKAKAREAKAHKAEVVTTAPVVKSKSQKSKKKKPSQKATVRVVAKTSGKGGKS</sequence>
<dbReference type="GO" id="GO:0005886">
    <property type="term" value="C:plasma membrane"/>
    <property type="evidence" value="ECO:0007669"/>
    <property type="project" value="UniProtKB-SubCell"/>
</dbReference>
<keyword evidence="2" id="KW-0813">Transport</keyword>
<reference evidence="13" key="1">
    <citation type="journal article" date="2021" name="Nat. Microbiol.">
        <title>Cocultivation of an ultrasmall environmental parasitic bacterium with lytic ability against bacteria associated with wastewater foams.</title>
        <authorList>
            <person name="Batinovic S."/>
            <person name="Rose J.J.A."/>
            <person name="Ratcliffe J."/>
            <person name="Seviour R.J."/>
            <person name="Petrovski S."/>
        </authorList>
    </citation>
    <scope>NUCLEOTIDE SEQUENCE</scope>
    <source>
        <strain evidence="13">JR1</strain>
    </source>
</reference>
<comment type="similarity">
    <text evidence="9">Belongs to the OXA1/ALB3/YidC family.</text>
</comment>
<feature type="transmembrane region" description="Helical" evidence="11">
    <location>
        <begin position="12"/>
        <end position="39"/>
    </location>
</feature>
<evidence type="ECO:0000256" key="2">
    <source>
        <dbReference type="ARBA" id="ARBA00022448"/>
    </source>
</evidence>
<evidence type="ECO:0000256" key="11">
    <source>
        <dbReference type="SAM" id="Phobius"/>
    </source>
</evidence>
<evidence type="ECO:0000313" key="14">
    <source>
        <dbReference type="Proteomes" id="UP001059824"/>
    </source>
</evidence>
<dbReference type="KEGG" id="mama:GII36_05855"/>
<feature type="transmembrane region" description="Helical" evidence="11">
    <location>
        <begin position="231"/>
        <end position="253"/>
    </location>
</feature>
<dbReference type="RefSeq" id="WP_260763429.1">
    <property type="nucleotide sequence ID" value="NZ_CP045921.1"/>
</dbReference>
<feature type="region of interest" description="Disordered" evidence="10">
    <location>
        <begin position="290"/>
        <end position="341"/>
    </location>
</feature>
<proteinExistence type="inferred from homology"/>
<evidence type="ECO:0000256" key="1">
    <source>
        <dbReference type="ARBA" id="ARBA00004651"/>
    </source>
</evidence>
<evidence type="ECO:0000259" key="12">
    <source>
        <dbReference type="Pfam" id="PF02096"/>
    </source>
</evidence>
<dbReference type="PANTHER" id="PTHR12428">
    <property type="entry name" value="OXA1"/>
    <property type="match status" value="1"/>
</dbReference>
<evidence type="ECO:0000256" key="10">
    <source>
        <dbReference type="SAM" id="MobiDB-lite"/>
    </source>
</evidence>
<evidence type="ECO:0000256" key="7">
    <source>
        <dbReference type="ARBA" id="ARBA00023136"/>
    </source>
</evidence>
<evidence type="ECO:0000313" key="13">
    <source>
        <dbReference type="EMBL" id="QHN43343.1"/>
    </source>
</evidence>
<dbReference type="EMBL" id="CP045921">
    <property type="protein sequence ID" value="QHN43343.1"/>
    <property type="molecule type" value="Genomic_DNA"/>
</dbReference>
<dbReference type="GO" id="GO:0032977">
    <property type="term" value="F:membrane insertase activity"/>
    <property type="evidence" value="ECO:0007669"/>
    <property type="project" value="InterPro"/>
</dbReference>
<dbReference type="GO" id="GO:0015031">
    <property type="term" value="P:protein transport"/>
    <property type="evidence" value="ECO:0007669"/>
    <property type="project" value="UniProtKB-KW"/>
</dbReference>
<comment type="subcellular location">
    <subcellularLocation>
        <location evidence="1">Cell membrane</location>
        <topology evidence="1">Multi-pass membrane protein</topology>
    </subcellularLocation>
    <subcellularLocation>
        <location evidence="9">Membrane</location>
        <topology evidence="9">Multi-pass membrane protein</topology>
    </subcellularLocation>
</comment>
<keyword evidence="6 11" id="KW-1133">Transmembrane helix</keyword>
<evidence type="ECO:0000256" key="8">
    <source>
        <dbReference type="ARBA" id="ARBA00023186"/>
    </source>
</evidence>
<dbReference type="Pfam" id="PF02096">
    <property type="entry name" value="60KD_IMP"/>
    <property type="match status" value="1"/>
</dbReference>
<keyword evidence="3" id="KW-1003">Cell membrane</keyword>
<dbReference type="Proteomes" id="UP001059824">
    <property type="component" value="Chromosome"/>
</dbReference>
<keyword evidence="5" id="KW-0653">Protein transport</keyword>
<feature type="domain" description="Membrane insertase YidC/Oxa/ALB C-terminal" evidence="12">
    <location>
        <begin position="28"/>
        <end position="265"/>
    </location>
</feature>
<evidence type="ECO:0000256" key="9">
    <source>
        <dbReference type="RuleBase" id="RU003945"/>
    </source>
</evidence>
<evidence type="ECO:0000256" key="4">
    <source>
        <dbReference type="ARBA" id="ARBA00022692"/>
    </source>
</evidence>
<keyword evidence="8" id="KW-0143">Chaperone</keyword>
<evidence type="ECO:0000256" key="5">
    <source>
        <dbReference type="ARBA" id="ARBA00022927"/>
    </source>
</evidence>
<dbReference type="AlphaFoldDB" id="A0A857ML85"/>
<organism evidence="13 14">
    <name type="scientific">Candidatus Mycosynbacter amalyticus</name>
    <dbReference type="NCBI Taxonomy" id="2665156"/>
    <lineage>
        <taxon>Bacteria</taxon>
        <taxon>Candidatus Saccharimonadota</taxon>
        <taxon>Candidatus Saccharimonadota incertae sedis</taxon>
        <taxon>Candidatus Mycosynbacter</taxon>
    </lineage>
</organism>
<gene>
    <name evidence="13" type="primary">yidC</name>
    <name evidence="13" type="ORF">GII36_05855</name>
</gene>
<keyword evidence="7 11" id="KW-0472">Membrane</keyword>
<dbReference type="InterPro" id="IPR001708">
    <property type="entry name" value="YidC/ALB3/OXA1/COX18"/>
</dbReference>
<evidence type="ECO:0000256" key="3">
    <source>
        <dbReference type="ARBA" id="ARBA00022475"/>
    </source>
</evidence>
<feature type="compositionally biased region" description="Basic and acidic residues" evidence="10">
    <location>
        <begin position="290"/>
        <end position="302"/>
    </location>
</feature>